<gene>
    <name evidence="6" type="ORF">GCM10008937_20650</name>
</gene>
<evidence type="ECO:0000313" key="6">
    <source>
        <dbReference type="EMBL" id="GAA0512818.1"/>
    </source>
</evidence>
<evidence type="ECO:0000256" key="3">
    <source>
        <dbReference type="SAM" id="MobiDB-lite"/>
    </source>
</evidence>
<accession>A0ABN1C6J2</accession>
<dbReference type="Pfam" id="PF05193">
    <property type="entry name" value="Peptidase_M16_C"/>
    <property type="match status" value="1"/>
</dbReference>
<evidence type="ECO:0000313" key="7">
    <source>
        <dbReference type="Proteomes" id="UP001500191"/>
    </source>
</evidence>
<dbReference type="PROSITE" id="PS00143">
    <property type="entry name" value="INSULINASE"/>
    <property type="match status" value="1"/>
</dbReference>
<dbReference type="EMBL" id="BAAADB010000019">
    <property type="protein sequence ID" value="GAA0512818.1"/>
    <property type="molecule type" value="Genomic_DNA"/>
</dbReference>
<evidence type="ECO:0000256" key="2">
    <source>
        <dbReference type="RuleBase" id="RU004447"/>
    </source>
</evidence>
<feature type="domain" description="Peptidase M16 C-terminal" evidence="5">
    <location>
        <begin position="169"/>
        <end position="347"/>
    </location>
</feature>
<dbReference type="InterPro" id="IPR011249">
    <property type="entry name" value="Metalloenz_LuxS/M16"/>
</dbReference>
<dbReference type="InterPro" id="IPR011765">
    <property type="entry name" value="Pept_M16_N"/>
</dbReference>
<feature type="domain" description="Peptidase M16 N-terminal" evidence="4">
    <location>
        <begin position="18"/>
        <end position="162"/>
    </location>
</feature>
<protein>
    <submittedName>
        <fullName evidence="6">Pitrilysin family protein</fullName>
    </submittedName>
</protein>
<evidence type="ECO:0000256" key="1">
    <source>
        <dbReference type="ARBA" id="ARBA00007261"/>
    </source>
</evidence>
<dbReference type="InterPro" id="IPR007863">
    <property type="entry name" value="Peptidase_M16_C"/>
</dbReference>
<feature type="region of interest" description="Disordered" evidence="3">
    <location>
        <begin position="213"/>
        <end position="238"/>
    </location>
</feature>
<reference evidence="6 7" key="1">
    <citation type="journal article" date="2019" name="Int. J. Syst. Evol. Microbiol.">
        <title>The Global Catalogue of Microorganisms (GCM) 10K type strain sequencing project: providing services to taxonomists for standard genome sequencing and annotation.</title>
        <authorList>
            <consortium name="The Broad Institute Genomics Platform"/>
            <consortium name="The Broad Institute Genome Sequencing Center for Infectious Disease"/>
            <person name="Wu L."/>
            <person name="Ma J."/>
        </authorList>
    </citation>
    <scope>NUCLEOTIDE SEQUENCE [LARGE SCALE GENOMIC DNA]</scope>
    <source>
        <strain evidence="6 7">JCM 14368</strain>
    </source>
</reference>
<organism evidence="6 7">
    <name type="scientific">Deinococcus depolymerans</name>
    <dbReference type="NCBI Taxonomy" id="392408"/>
    <lineage>
        <taxon>Bacteria</taxon>
        <taxon>Thermotogati</taxon>
        <taxon>Deinococcota</taxon>
        <taxon>Deinococci</taxon>
        <taxon>Deinococcales</taxon>
        <taxon>Deinococcaceae</taxon>
        <taxon>Deinococcus</taxon>
    </lineage>
</organism>
<dbReference type="Gene3D" id="3.30.830.10">
    <property type="entry name" value="Metalloenzyme, LuxS/M16 peptidase-like"/>
    <property type="match status" value="2"/>
</dbReference>
<dbReference type="PANTHER" id="PTHR11851:SF49">
    <property type="entry name" value="MITOCHONDRIAL-PROCESSING PEPTIDASE SUBUNIT ALPHA"/>
    <property type="match status" value="1"/>
</dbReference>
<dbReference type="PANTHER" id="PTHR11851">
    <property type="entry name" value="METALLOPROTEASE"/>
    <property type="match status" value="1"/>
</dbReference>
<dbReference type="InterPro" id="IPR001431">
    <property type="entry name" value="Pept_M16_Zn_BS"/>
</dbReference>
<name>A0ABN1C6J2_9DEIO</name>
<dbReference type="InterPro" id="IPR050361">
    <property type="entry name" value="MPP/UQCRC_Complex"/>
</dbReference>
<evidence type="ECO:0000259" key="4">
    <source>
        <dbReference type="Pfam" id="PF00675"/>
    </source>
</evidence>
<keyword evidence="7" id="KW-1185">Reference proteome</keyword>
<comment type="similarity">
    <text evidence="1 2">Belongs to the peptidase M16 family.</text>
</comment>
<dbReference type="Pfam" id="PF00675">
    <property type="entry name" value="Peptidase_M16"/>
    <property type="match status" value="1"/>
</dbReference>
<dbReference type="Proteomes" id="UP001500191">
    <property type="component" value="Unassembled WGS sequence"/>
</dbReference>
<sequence>MPDPAPQHHRLPGGLTLLLEPDPDAQTVAAGYFVNTGSREESAAEMGASHFIEHLLFKGSDTLSAAQLNERLDDLGGHANAFTSEEATVYHAATLPERTTDLLGTLTELMRPALRPDDITTERGVILEEIAMYAEQPAVRVTDELRADYWGDHPLGWPILGTAATVTALTPDALRRNHRDRYGADRVTLTVTGQFDPPAVLDWARTHLQDWPAATRPAPPRLPAPRPDRAAPRHPGTVRVINDPTLSRVQVTAATPGLDATHPLREAAHVLADLIGGENGALYWHLIDDGTCDSADLGHLEYQDAGTFEGGFSCDPDRAAAALATYRRVLTGAGDLITPVAVRRAARKLAVGTLLRAETPQGRLFALGMEHLATGHPLTTEEHVRRYEQVTADDVREVLRLCPLDHLTVVALGPIDQL</sequence>
<proteinExistence type="inferred from homology"/>
<dbReference type="SUPFAM" id="SSF63411">
    <property type="entry name" value="LuxS/MPP-like metallohydrolase"/>
    <property type="match status" value="2"/>
</dbReference>
<dbReference type="RefSeq" id="WP_343758491.1">
    <property type="nucleotide sequence ID" value="NZ_BAAADB010000019.1"/>
</dbReference>
<evidence type="ECO:0000259" key="5">
    <source>
        <dbReference type="Pfam" id="PF05193"/>
    </source>
</evidence>
<comment type="caution">
    <text evidence="6">The sequence shown here is derived from an EMBL/GenBank/DDBJ whole genome shotgun (WGS) entry which is preliminary data.</text>
</comment>